<dbReference type="InterPro" id="IPR003961">
    <property type="entry name" value="FN3_dom"/>
</dbReference>
<name>A0A5R9K681_9BACT</name>
<organism evidence="2 3">
    <name type="scientific">Dyadobacter sediminis</name>
    <dbReference type="NCBI Taxonomy" id="1493691"/>
    <lineage>
        <taxon>Bacteria</taxon>
        <taxon>Pseudomonadati</taxon>
        <taxon>Bacteroidota</taxon>
        <taxon>Cytophagia</taxon>
        <taxon>Cytophagales</taxon>
        <taxon>Spirosomataceae</taxon>
        <taxon>Dyadobacter</taxon>
    </lineage>
</organism>
<dbReference type="PROSITE" id="PS50853">
    <property type="entry name" value="FN3"/>
    <property type="match status" value="1"/>
</dbReference>
<gene>
    <name evidence="2" type="ORF">FEM55_23230</name>
</gene>
<protein>
    <submittedName>
        <fullName evidence="2">Gliding motility-associated C-terminal domain-containing protein</fullName>
    </submittedName>
</protein>
<evidence type="ECO:0000313" key="2">
    <source>
        <dbReference type="EMBL" id="TLU89177.1"/>
    </source>
</evidence>
<sequence>MLVKISNTVPDPIAVEYVLDYKGNANPAYINLSSYQYNTAGNFTILQRVFLSSGKIATACRNVKVYESQPVTAQYTSCGGGKVNLVIQDNKVSQAYDQYEINWGDNSPVEIVAKGAVMSAEHYYNNTSASPVVKVTGLYSSNASCTRGRPYSATVSFKQAQLNSIQIKSVEMRGDGSIRLNYLGITAIPTSIKHSTDGVSYITAGTRSSGGTQPYDIKGLNVKQVYYLKLSSEDLCSGEMDSKVIHSMVLSGKSEDGKIVLAWNQYGSPDGFKSYDLLRDGTVIKSFSSVSEVTYTDEDVQCGSYAEYQIVARINDVTSASAPIGIKAEIAVPKPIQQASVSVMSDNSVTIKANIPGSGPNSTYDLSIDKAEAGSSVFKKITTLYNQNEYADLSVKTAEKSYCYRLSYQNSCGQKLPPTQPICTILLKNELTKLFWNTELPILGGLKEYSIIQKGTSGTQQEIPVQKSHGYFMKLDKKSELEYDFQVKAISSVPGFESFSNVIHYRRNAGVFVPDAFTPDGDGFNDVLLAKSAQLKTFTFSVFNRWGEVIFHSNALADGWDGKINGVNAPTGSYIYKVTFTDDINQTVEKSGTFMLLR</sequence>
<dbReference type="InterPro" id="IPR026341">
    <property type="entry name" value="T9SS_type_B"/>
</dbReference>
<dbReference type="Proteomes" id="UP000309788">
    <property type="component" value="Unassembled WGS sequence"/>
</dbReference>
<proteinExistence type="predicted"/>
<keyword evidence="3" id="KW-1185">Reference proteome</keyword>
<reference evidence="2 3" key="1">
    <citation type="submission" date="2019-05" db="EMBL/GenBank/DDBJ databases">
        <authorList>
            <person name="Qu J.-H."/>
        </authorList>
    </citation>
    <scope>NUCLEOTIDE SEQUENCE [LARGE SCALE GENOMIC DNA]</scope>
    <source>
        <strain evidence="2 3">Z12</strain>
    </source>
</reference>
<dbReference type="EMBL" id="VCEI01000031">
    <property type="protein sequence ID" value="TLU89177.1"/>
    <property type="molecule type" value="Genomic_DNA"/>
</dbReference>
<dbReference type="InterPro" id="IPR013783">
    <property type="entry name" value="Ig-like_fold"/>
</dbReference>
<evidence type="ECO:0000259" key="1">
    <source>
        <dbReference type="PROSITE" id="PS50853"/>
    </source>
</evidence>
<evidence type="ECO:0000313" key="3">
    <source>
        <dbReference type="Proteomes" id="UP000309788"/>
    </source>
</evidence>
<accession>A0A5R9K681</accession>
<dbReference type="AlphaFoldDB" id="A0A5R9K681"/>
<dbReference type="OrthoDB" id="631648at2"/>
<dbReference type="NCBIfam" id="TIGR04131">
    <property type="entry name" value="Bac_Flav_CTERM"/>
    <property type="match status" value="1"/>
</dbReference>
<comment type="caution">
    <text evidence="2">The sequence shown here is derived from an EMBL/GenBank/DDBJ whole genome shotgun (WGS) entry which is preliminary data.</text>
</comment>
<feature type="domain" description="Fibronectin type-III" evidence="1">
    <location>
        <begin position="332"/>
        <end position="430"/>
    </location>
</feature>
<dbReference type="Pfam" id="PF13585">
    <property type="entry name" value="CHU_C"/>
    <property type="match status" value="1"/>
</dbReference>
<dbReference type="Gene3D" id="2.60.40.10">
    <property type="entry name" value="Immunoglobulins"/>
    <property type="match status" value="1"/>
</dbReference>